<dbReference type="PATRIC" id="fig|284040.3.peg.5228"/>
<name>A0A0M2GJG2_9ACTN</name>
<evidence type="ECO:0000313" key="3">
    <source>
        <dbReference type="Proteomes" id="UP000034786"/>
    </source>
</evidence>
<evidence type="ECO:0000256" key="1">
    <source>
        <dbReference type="SAM" id="MobiDB-lite"/>
    </source>
</evidence>
<sequence>MTGGRRPPRSGRRPSRTRYFAQPDGGCRADRFEPVVASGLSPAGGNGVDGSVVQRECLRDIAALAVRRR</sequence>
<keyword evidence="3" id="KW-1185">Reference proteome</keyword>
<feature type="compositionally biased region" description="Basic residues" evidence="1">
    <location>
        <begin position="1"/>
        <end position="16"/>
    </location>
</feature>
<organism evidence="2 3">
    <name type="scientific">Streptomyces variegatus</name>
    <dbReference type="NCBI Taxonomy" id="284040"/>
    <lineage>
        <taxon>Bacteria</taxon>
        <taxon>Bacillati</taxon>
        <taxon>Actinomycetota</taxon>
        <taxon>Actinomycetes</taxon>
        <taxon>Kitasatosporales</taxon>
        <taxon>Streptomycetaceae</taxon>
        <taxon>Streptomyces</taxon>
    </lineage>
</organism>
<evidence type="ECO:0000313" key="2">
    <source>
        <dbReference type="EMBL" id="KJK35246.1"/>
    </source>
</evidence>
<protein>
    <submittedName>
        <fullName evidence="2">Uncharacterized protein</fullName>
    </submittedName>
</protein>
<dbReference type="AlphaFoldDB" id="A0A0M2GJG2"/>
<proteinExistence type="predicted"/>
<dbReference type="Proteomes" id="UP000034786">
    <property type="component" value="Unassembled WGS sequence"/>
</dbReference>
<feature type="region of interest" description="Disordered" evidence="1">
    <location>
        <begin position="1"/>
        <end position="25"/>
    </location>
</feature>
<reference evidence="3" key="1">
    <citation type="submission" date="2015-02" db="EMBL/GenBank/DDBJ databases">
        <authorList>
            <person name="Ju K.-S."/>
            <person name="Doroghazi J.R."/>
            <person name="Metcalf W."/>
        </authorList>
    </citation>
    <scope>NUCLEOTIDE SEQUENCE [LARGE SCALE GENOMIC DNA]</scope>
    <source>
        <strain evidence="3">NRRL B-16380</strain>
    </source>
</reference>
<comment type="caution">
    <text evidence="2">The sequence shown here is derived from an EMBL/GenBank/DDBJ whole genome shotgun (WGS) entry which is preliminary data.</text>
</comment>
<dbReference type="EMBL" id="JYJH01000032">
    <property type="protein sequence ID" value="KJK35246.1"/>
    <property type="molecule type" value="Genomic_DNA"/>
</dbReference>
<accession>A0A0M2GJG2</accession>
<dbReference type="STRING" id="284040.UK15_32090"/>
<gene>
    <name evidence="2" type="ORF">UK15_32090</name>
</gene>